<dbReference type="SUPFAM" id="SSF53067">
    <property type="entry name" value="Actin-like ATPase domain"/>
    <property type="match status" value="2"/>
</dbReference>
<dbReference type="GO" id="GO:0004309">
    <property type="term" value="F:exopolyphosphatase activity"/>
    <property type="evidence" value="ECO:0007669"/>
    <property type="project" value="UniProtKB-EC"/>
</dbReference>
<reference evidence="13 14" key="1">
    <citation type="submission" date="2016-12" db="EMBL/GenBank/DDBJ databases">
        <title>Thioflexothrix psekupsii D3 genome sequencing and assembly.</title>
        <authorList>
            <person name="Fomenkov A."/>
            <person name="Vincze T."/>
            <person name="Grabovich M."/>
            <person name="Anton B.P."/>
            <person name="Dubinina G."/>
            <person name="Orlova M."/>
            <person name="Belousova E."/>
            <person name="Roberts R.J."/>
        </authorList>
    </citation>
    <scope>NUCLEOTIDE SEQUENCE [LARGE SCALE GENOMIC DNA]</scope>
    <source>
        <strain evidence="13">D3</strain>
    </source>
</reference>
<dbReference type="InterPro" id="IPR043129">
    <property type="entry name" value="ATPase_NBD"/>
</dbReference>
<dbReference type="Gene3D" id="1.10.3210.10">
    <property type="entry name" value="Hypothetical protein af1432"/>
    <property type="match status" value="1"/>
</dbReference>
<dbReference type="SUPFAM" id="SSF109604">
    <property type="entry name" value="HD-domain/PDEase-like"/>
    <property type="match status" value="1"/>
</dbReference>
<dbReference type="InterPro" id="IPR048950">
    <property type="entry name" value="Ppx_GppA_C"/>
</dbReference>
<dbReference type="Proteomes" id="UP000194798">
    <property type="component" value="Unassembled WGS sequence"/>
</dbReference>
<evidence type="ECO:0000313" key="13">
    <source>
        <dbReference type="EMBL" id="OUD13119.1"/>
    </source>
</evidence>
<feature type="domain" description="Ppx/GppA phosphatase N-terminal" evidence="11">
    <location>
        <begin position="29"/>
        <end position="310"/>
    </location>
</feature>
<dbReference type="NCBIfam" id="TIGR03706">
    <property type="entry name" value="exo_poly_only"/>
    <property type="match status" value="1"/>
</dbReference>
<accession>A0A251X7F4</accession>
<evidence type="ECO:0000256" key="10">
    <source>
        <dbReference type="ARBA" id="ARBA00047607"/>
    </source>
</evidence>
<keyword evidence="7" id="KW-1003">Cell membrane</keyword>
<evidence type="ECO:0000256" key="8">
    <source>
        <dbReference type="ARBA" id="ARBA00022801"/>
    </source>
</evidence>
<keyword evidence="9" id="KW-0472">Membrane</keyword>
<evidence type="ECO:0000256" key="2">
    <source>
        <dbReference type="ARBA" id="ARBA00004202"/>
    </source>
</evidence>
<dbReference type="OrthoDB" id="9793035at2"/>
<evidence type="ECO:0000256" key="6">
    <source>
        <dbReference type="ARBA" id="ARBA00020416"/>
    </source>
</evidence>
<evidence type="ECO:0000256" key="7">
    <source>
        <dbReference type="ARBA" id="ARBA00022475"/>
    </source>
</evidence>
<dbReference type="AlphaFoldDB" id="A0A251X7F4"/>
<evidence type="ECO:0000256" key="9">
    <source>
        <dbReference type="ARBA" id="ARBA00023136"/>
    </source>
</evidence>
<comment type="cofactor">
    <cofactor evidence="1">
        <name>Mg(2+)</name>
        <dbReference type="ChEBI" id="CHEBI:18420"/>
    </cofactor>
</comment>
<evidence type="ECO:0000259" key="11">
    <source>
        <dbReference type="Pfam" id="PF02541"/>
    </source>
</evidence>
<keyword evidence="8" id="KW-0378">Hydrolase</keyword>
<evidence type="ECO:0000256" key="4">
    <source>
        <dbReference type="ARBA" id="ARBA00011738"/>
    </source>
</evidence>
<comment type="caution">
    <text evidence="13">The sequence shown here is derived from an EMBL/GenBank/DDBJ whole genome shotgun (WGS) entry which is preliminary data.</text>
</comment>
<dbReference type="GO" id="GO:0006798">
    <property type="term" value="P:polyphosphate catabolic process"/>
    <property type="evidence" value="ECO:0007669"/>
    <property type="project" value="TreeGrafter"/>
</dbReference>
<comment type="catalytic activity">
    <reaction evidence="10">
        <text>[phosphate](n) + H2O = [phosphate](n-1) + phosphate + H(+)</text>
        <dbReference type="Rhea" id="RHEA:21528"/>
        <dbReference type="Rhea" id="RHEA-COMP:9859"/>
        <dbReference type="Rhea" id="RHEA-COMP:14279"/>
        <dbReference type="ChEBI" id="CHEBI:15377"/>
        <dbReference type="ChEBI" id="CHEBI:15378"/>
        <dbReference type="ChEBI" id="CHEBI:16838"/>
        <dbReference type="ChEBI" id="CHEBI:43474"/>
        <dbReference type="EC" id="3.6.1.11"/>
    </reaction>
</comment>
<dbReference type="FunFam" id="3.30.420.40:FF:000023">
    <property type="entry name" value="Guanosine-5'-triphosphate,3'-diphosphate pyrophosphatase"/>
    <property type="match status" value="1"/>
</dbReference>
<proteinExistence type="inferred from homology"/>
<evidence type="ECO:0000259" key="12">
    <source>
        <dbReference type="Pfam" id="PF21447"/>
    </source>
</evidence>
<dbReference type="Pfam" id="PF21447">
    <property type="entry name" value="Ppx-GppA_III"/>
    <property type="match status" value="1"/>
</dbReference>
<dbReference type="InterPro" id="IPR003695">
    <property type="entry name" value="Ppx_GppA_N"/>
</dbReference>
<dbReference type="InterPro" id="IPR030673">
    <property type="entry name" value="PyroPPase_GppA_Ppx"/>
</dbReference>
<dbReference type="GO" id="GO:0005886">
    <property type="term" value="C:plasma membrane"/>
    <property type="evidence" value="ECO:0007669"/>
    <property type="project" value="UniProtKB-SubCell"/>
</dbReference>
<feature type="domain" description="Ppx/GppA phosphatase C-terminal" evidence="12">
    <location>
        <begin position="317"/>
        <end position="490"/>
    </location>
</feature>
<dbReference type="FunFam" id="3.30.420.150:FF:000001">
    <property type="entry name" value="Guanosine-5'-triphosphate,3'-diphosphate pyrophosphatase"/>
    <property type="match status" value="1"/>
</dbReference>
<comment type="subcellular location">
    <subcellularLocation>
        <location evidence="2">Cell membrane</location>
        <topology evidence="2">Peripheral membrane protein</topology>
    </subcellularLocation>
</comment>
<evidence type="ECO:0000256" key="3">
    <source>
        <dbReference type="ARBA" id="ARBA00007125"/>
    </source>
</evidence>
<dbReference type="InterPro" id="IPR050273">
    <property type="entry name" value="GppA/Ppx_hydrolase"/>
</dbReference>
<dbReference type="CDD" id="cd24053">
    <property type="entry name" value="ASKHA_NBD_EcPPX-GppA-like"/>
    <property type="match status" value="1"/>
</dbReference>
<sequence>MFKLPPIFHHAEPEVVAAVDLGSNSFHMIVARINHGQVHLLDRMKESVRLGAGLNAQRQLSAESQQRALECLARFGQRLRHMPVDSVRIVGTNTLRLAVNAPEFLSQVERTLGHPVEIISGREEARLIYLGVAHTLSSISERRLVIDIGGGSTELIIGEGFEPLCAESLCMGCVSMTQRHFAEGEIKAKSLRQAEIAALLELQPVESLFRKTGWEVVIGASGTMRSVQKVLQEMGWGNGISLRGLQQLRDLLLTAGHIEQLKFKNLSPQRLPVFVGGVAVVLGLFEGLGLSHIHVSEGALREGLVYDMLGRITHEDVREQTIQALISRYSIDLPQAERVEETALTLLAHVATQWQLAEEKVAQTLSWAARLHEIGLSISHEHYHKHGAYLLTHSDLAGFSRQEQTVLATLVRVHRRKITSELCTTTVLPLIKVIRLATLLRLAVLLHRSRSANYQAKLSLSVSGDQLRLQFPAAWLSKHPLTFADLEQEQLYLKEIGMTLLFE</sequence>
<protein>
    <recommendedName>
        <fullName evidence="6">Exopolyphosphatase</fullName>
        <ecNumber evidence="5">3.6.1.11</ecNumber>
    </recommendedName>
</protein>
<comment type="similarity">
    <text evidence="3">Belongs to the GppA/Ppx family.</text>
</comment>
<comment type="subunit">
    <text evidence="4">Homodimer.</text>
</comment>
<organism evidence="13 14">
    <name type="scientific">Thioflexithrix psekupsensis</name>
    <dbReference type="NCBI Taxonomy" id="1570016"/>
    <lineage>
        <taxon>Bacteria</taxon>
        <taxon>Pseudomonadati</taxon>
        <taxon>Pseudomonadota</taxon>
        <taxon>Gammaproteobacteria</taxon>
        <taxon>Thiotrichales</taxon>
        <taxon>Thioflexithrix</taxon>
    </lineage>
</organism>
<dbReference type="PIRSF" id="PIRSF001267">
    <property type="entry name" value="Pyrophosphatase_GppA_Ppx"/>
    <property type="match status" value="1"/>
</dbReference>
<dbReference type="PANTHER" id="PTHR30005:SF14">
    <property type="entry name" value="EXOPOLYPHOSPHATASE"/>
    <property type="match status" value="1"/>
</dbReference>
<evidence type="ECO:0000256" key="1">
    <source>
        <dbReference type="ARBA" id="ARBA00001946"/>
    </source>
</evidence>
<dbReference type="PANTHER" id="PTHR30005">
    <property type="entry name" value="EXOPOLYPHOSPHATASE"/>
    <property type="match status" value="1"/>
</dbReference>
<dbReference type="EC" id="3.6.1.11" evidence="5"/>
<gene>
    <name evidence="13" type="ORF">TPSD3_10760</name>
</gene>
<evidence type="ECO:0000256" key="5">
    <source>
        <dbReference type="ARBA" id="ARBA00012451"/>
    </source>
</evidence>
<dbReference type="Pfam" id="PF02541">
    <property type="entry name" value="Ppx-GppA"/>
    <property type="match status" value="1"/>
</dbReference>
<keyword evidence="14" id="KW-1185">Reference proteome</keyword>
<dbReference type="InterPro" id="IPR022371">
    <property type="entry name" value="Exopolyphosphatase"/>
</dbReference>
<name>A0A251X7F4_9GAMM</name>
<dbReference type="Gene3D" id="3.30.420.40">
    <property type="match status" value="1"/>
</dbReference>
<dbReference type="RefSeq" id="WP_086488566.1">
    <property type="nucleotide sequence ID" value="NZ_MSLT01000018.1"/>
</dbReference>
<dbReference type="Gene3D" id="3.30.420.150">
    <property type="entry name" value="Exopolyphosphatase. Domain 2"/>
    <property type="match status" value="1"/>
</dbReference>
<evidence type="ECO:0000313" key="14">
    <source>
        <dbReference type="Proteomes" id="UP000194798"/>
    </source>
</evidence>
<dbReference type="EMBL" id="MSLT01000018">
    <property type="protein sequence ID" value="OUD13119.1"/>
    <property type="molecule type" value="Genomic_DNA"/>
</dbReference>